<organism evidence="1">
    <name type="scientific">Faecalibacterium prausnitzii</name>
    <dbReference type="NCBI Taxonomy" id="853"/>
    <lineage>
        <taxon>Bacteria</taxon>
        <taxon>Bacillati</taxon>
        <taxon>Bacillota</taxon>
        <taxon>Clostridia</taxon>
        <taxon>Eubacteriales</taxon>
        <taxon>Oscillospiraceae</taxon>
        <taxon>Faecalibacterium</taxon>
    </lineage>
</organism>
<dbReference type="InterPro" id="IPR036388">
    <property type="entry name" value="WH-like_DNA-bd_sf"/>
</dbReference>
<gene>
    <name evidence="1" type="ORF">GKD79_03305</name>
</gene>
<dbReference type="RefSeq" id="WP_154252942.1">
    <property type="nucleotide sequence ID" value="NZ_WKQF01000002.1"/>
</dbReference>
<evidence type="ECO:0000313" key="1">
    <source>
        <dbReference type="EMBL" id="MSC67934.1"/>
    </source>
</evidence>
<dbReference type="AlphaFoldDB" id="A0A6G1ZWN2"/>
<comment type="caution">
    <text evidence="1">The sequence shown here is derived from an EMBL/GenBank/DDBJ whole genome shotgun (WGS) entry which is preliminary data.</text>
</comment>
<proteinExistence type="predicted"/>
<dbReference type="EMBL" id="WKQG01000002">
    <property type="protein sequence ID" value="MSC67934.1"/>
    <property type="molecule type" value="Genomic_DNA"/>
</dbReference>
<name>A0A6G1ZWN2_9FIRM</name>
<protein>
    <submittedName>
        <fullName evidence="1">Uncharacterized protein</fullName>
    </submittedName>
</protein>
<dbReference type="SUPFAM" id="SSF88659">
    <property type="entry name" value="Sigma3 and sigma4 domains of RNA polymerase sigma factors"/>
    <property type="match status" value="1"/>
</dbReference>
<reference evidence="1" key="1">
    <citation type="journal article" date="2019" name="Nat. Med.">
        <title>A library of human gut bacterial isolates paired with longitudinal multiomics data enables mechanistic microbiome research.</title>
        <authorList>
            <person name="Poyet M."/>
            <person name="Groussin M."/>
            <person name="Gibbons S.M."/>
            <person name="Avila-Pacheco J."/>
            <person name="Jiang X."/>
            <person name="Kearney S.M."/>
            <person name="Perrotta A.R."/>
            <person name="Berdy B."/>
            <person name="Zhao S."/>
            <person name="Lieberman T.D."/>
            <person name="Swanson P.K."/>
            <person name="Smith M."/>
            <person name="Roesemann S."/>
            <person name="Alexander J.E."/>
            <person name="Rich S.A."/>
            <person name="Livny J."/>
            <person name="Vlamakis H."/>
            <person name="Clish C."/>
            <person name="Bullock K."/>
            <person name="Deik A."/>
            <person name="Scott J."/>
            <person name="Pierce K.A."/>
            <person name="Xavier R.J."/>
            <person name="Alm E.J."/>
        </authorList>
    </citation>
    <scope>NUCLEOTIDE SEQUENCE</scope>
    <source>
        <strain evidence="1">BIOML-B7</strain>
    </source>
</reference>
<dbReference type="Gene3D" id="1.10.10.10">
    <property type="entry name" value="Winged helix-like DNA-binding domain superfamily/Winged helix DNA-binding domain"/>
    <property type="match status" value="1"/>
</dbReference>
<sequence>MMTFKDLKKLVELPSYKEQRVPTVKALEVSGVPVVTEKVLENHGSIKVYQNGYVIYRAHKRVTVFSLRDCVHYKYDAAEGAGHHIEEAEFDDYEWHIRLVLEGEDRIFMNYEIIQGKWMPSREDREYKEEILEGVDEAVSTLERMISEEGVEELLSTLTDLQRKVVHIHLFHGLSFTEATKHLGMTRQNLTGIYNAAIYKIQKKHFRALCSC</sequence>
<dbReference type="InterPro" id="IPR013324">
    <property type="entry name" value="RNA_pol_sigma_r3/r4-like"/>
</dbReference>
<accession>A0A6G1ZWN2</accession>